<dbReference type="EMBL" id="GBRH01248180">
    <property type="protein sequence ID" value="JAD49715.1"/>
    <property type="molecule type" value="Transcribed_RNA"/>
</dbReference>
<sequence>MARPPASARSRRGRSGLLDDHDGGSSGSPGVEVVAAVAPLPTMVTTAAALGHIGKVVHVISSVGLRASQCVCVCVEKQLARHVLSVATVPMEVASSIVRARCWLGGCVNVLRSRSCCHNDRTTKIYC</sequence>
<feature type="region of interest" description="Disordered" evidence="1">
    <location>
        <begin position="1"/>
        <end position="30"/>
    </location>
</feature>
<organism evidence="2">
    <name type="scientific">Arundo donax</name>
    <name type="common">Giant reed</name>
    <name type="synonym">Donax arundinaceus</name>
    <dbReference type="NCBI Taxonomy" id="35708"/>
    <lineage>
        <taxon>Eukaryota</taxon>
        <taxon>Viridiplantae</taxon>
        <taxon>Streptophyta</taxon>
        <taxon>Embryophyta</taxon>
        <taxon>Tracheophyta</taxon>
        <taxon>Spermatophyta</taxon>
        <taxon>Magnoliopsida</taxon>
        <taxon>Liliopsida</taxon>
        <taxon>Poales</taxon>
        <taxon>Poaceae</taxon>
        <taxon>PACMAD clade</taxon>
        <taxon>Arundinoideae</taxon>
        <taxon>Arundineae</taxon>
        <taxon>Arundo</taxon>
    </lineage>
</organism>
<reference evidence="2" key="1">
    <citation type="submission" date="2014-09" db="EMBL/GenBank/DDBJ databases">
        <authorList>
            <person name="Magalhaes I.L.F."/>
            <person name="Oliveira U."/>
            <person name="Santos F.R."/>
            <person name="Vidigal T.H.D.A."/>
            <person name="Brescovit A.D."/>
            <person name="Santos A.J."/>
        </authorList>
    </citation>
    <scope>NUCLEOTIDE SEQUENCE</scope>
    <source>
        <tissue evidence="2">Shoot tissue taken approximately 20 cm above the soil surface</tissue>
    </source>
</reference>
<evidence type="ECO:0000313" key="2">
    <source>
        <dbReference type="EMBL" id="JAD49715.1"/>
    </source>
</evidence>
<proteinExistence type="predicted"/>
<dbReference type="AlphaFoldDB" id="A0A0A9ALA5"/>
<evidence type="ECO:0000256" key="1">
    <source>
        <dbReference type="SAM" id="MobiDB-lite"/>
    </source>
</evidence>
<reference evidence="2" key="2">
    <citation type="journal article" date="2015" name="Data Brief">
        <title>Shoot transcriptome of the giant reed, Arundo donax.</title>
        <authorList>
            <person name="Barrero R.A."/>
            <person name="Guerrero F.D."/>
            <person name="Moolhuijzen P."/>
            <person name="Goolsby J.A."/>
            <person name="Tidwell J."/>
            <person name="Bellgard S.E."/>
            <person name="Bellgard M.I."/>
        </authorList>
    </citation>
    <scope>NUCLEOTIDE SEQUENCE</scope>
    <source>
        <tissue evidence="2">Shoot tissue taken approximately 20 cm above the soil surface</tissue>
    </source>
</reference>
<name>A0A0A9ALA5_ARUDO</name>
<protein>
    <submittedName>
        <fullName evidence="2">Uncharacterized protein</fullName>
    </submittedName>
</protein>
<accession>A0A0A9ALA5</accession>